<accession>C5M600</accession>
<dbReference type="Proteomes" id="UP000002037">
    <property type="component" value="Unassembled WGS sequence"/>
</dbReference>
<name>C5M600_CANTT</name>
<keyword evidence="3" id="KW-1185">Reference proteome</keyword>
<evidence type="ECO:0000313" key="2">
    <source>
        <dbReference type="EMBL" id="EER34420.1"/>
    </source>
</evidence>
<dbReference type="PANTHER" id="PTHR38698">
    <property type="entry name" value="EXPRESSED PROTEIN"/>
    <property type="match status" value="1"/>
</dbReference>
<dbReference type="PANTHER" id="PTHR38698:SF1">
    <property type="entry name" value="FUNGAL PROTEIN"/>
    <property type="match status" value="1"/>
</dbReference>
<dbReference type="RefSeq" id="XP_002546975.1">
    <property type="nucleotide sequence ID" value="XM_002546929.1"/>
</dbReference>
<dbReference type="EMBL" id="GG692396">
    <property type="protein sequence ID" value="EER34420.1"/>
    <property type="molecule type" value="Genomic_DNA"/>
</dbReference>
<dbReference type="OrthoDB" id="5378975at2759"/>
<gene>
    <name evidence="2" type="ORF">CTRG_01281</name>
</gene>
<feature type="compositionally biased region" description="Basic and acidic residues" evidence="1">
    <location>
        <begin position="26"/>
        <end position="48"/>
    </location>
</feature>
<reference evidence="2 3" key="1">
    <citation type="journal article" date="2009" name="Nature">
        <title>Evolution of pathogenicity and sexual reproduction in eight Candida genomes.</title>
        <authorList>
            <person name="Butler G."/>
            <person name="Rasmussen M.D."/>
            <person name="Lin M.F."/>
            <person name="Santos M.A."/>
            <person name="Sakthikumar S."/>
            <person name="Munro C.A."/>
            <person name="Rheinbay E."/>
            <person name="Grabherr M."/>
            <person name="Forche A."/>
            <person name="Reedy J.L."/>
            <person name="Agrafioti I."/>
            <person name="Arnaud M.B."/>
            <person name="Bates S."/>
            <person name="Brown A.J."/>
            <person name="Brunke S."/>
            <person name="Costanzo M.C."/>
            <person name="Fitzpatrick D.A."/>
            <person name="de Groot P.W."/>
            <person name="Harris D."/>
            <person name="Hoyer L.L."/>
            <person name="Hube B."/>
            <person name="Klis F.M."/>
            <person name="Kodira C."/>
            <person name="Lennard N."/>
            <person name="Logue M.E."/>
            <person name="Martin R."/>
            <person name="Neiman A.M."/>
            <person name="Nikolaou E."/>
            <person name="Quail M.A."/>
            <person name="Quinn J."/>
            <person name="Santos M.C."/>
            <person name="Schmitzberger F.F."/>
            <person name="Sherlock G."/>
            <person name="Shah P."/>
            <person name="Silverstein K.A."/>
            <person name="Skrzypek M.S."/>
            <person name="Soll D."/>
            <person name="Staggs R."/>
            <person name="Stansfield I."/>
            <person name="Stumpf M.P."/>
            <person name="Sudbery P.E."/>
            <person name="Srikantha T."/>
            <person name="Zeng Q."/>
            <person name="Berman J."/>
            <person name="Berriman M."/>
            <person name="Heitman J."/>
            <person name="Gow N.A."/>
            <person name="Lorenz M.C."/>
            <person name="Birren B.W."/>
            <person name="Kellis M."/>
            <person name="Cuomo C.A."/>
        </authorList>
    </citation>
    <scope>NUCLEOTIDE SEQUENCE [LARGE SCALE GENOMIC DNA]</scope>
    <source>
        <strain evidence="3">ATCC MYA-3404 / T1</strain>
    </source>
</reference>
<feature type="compositionally biased region" description="Acidic residues" evidence="1">
    <location>
        <begin position="59"/>
        <end position="75"/>
    </location>
</feature>
<dbReference type="HOGENOM" id="CLU_041801_0_0_1"/>
<dbReference type="InterPro" id="IPR031355">
    <property type="entry name" value="YBL010C/LAA2-like"/>
</dbReference>
<feature type="compositionally biased region" description="Acidic residues" evidence="1">
    <location>
        <begin position="15"/>
        <end position="25"/>
    </location>
</feature>
<dbReference type="KEGG" id="ctp:CTRG_01281"/>
<feature type="compositionally biased region" description="Acidic residues" evidence="1">
    <location>
        <begin position="87"/>
        <end position="102"/>
    </location>
</feature>
<feature type="compositionally biased region" description="Low complexity" evidence="1">
    <location>
        <begin position="49"/>
        <end position="58"/>
    </location>
</feature>
<dbReference type="STRING" id="294747.C5M600"/>
<protein>
    <submittedName>
        <fullName evidence="2">Uncharacterized protein</fullName>
    </submittedName>
</protein>
<feature type="region of interest" description="Disordered" evidence="1">
    <location>
        <begin position="1"/>
        <end position="102"/>
    </location>
</feature>
<dbReference type="AlphaFoldDB" id="C5M600"/>
<dbReference type="VEuPathDB" id="FungiDB:CTRG_01281"/>
<evidence type="ECO:0000313" key="3">
    <source>
        <dbReference type="Proteomes" id="UP000002037"/>
    </source>
</evidence>
<sequence>MSEEVEIENQVISDEPIDMVDEYVSDDNKEQQHEKELDLENQIKEHVNTNDQTEQQQQQEEEEDDEEDDFDDFNEAEFQAAEHNKEEEEVEEEDDDDFGDFDDVEYTQQSEQYQQPEHHEPSLPSSIFSNPLEFSNKLDLKLNEIFPTTTTTSKETTTDNINTTILNERSDIIYKQISNMPYLQPTNWIKSNIRHNLLIKLGIPINLDELNTTTTTSITNTNTNSTGIVPISNIENTTRRRSSISVNDIKWNLFNIPKFEELNIDNDLKLSMIQNTNEILTKIELENLQHNSEQFLRDSSNSEIIDDKLNQLMNNYQELIKLSSIWINQIDELKNDFETYENVVQSFIGYSQKLRRDEIFENLKKLKHTKKKKKLWN</sequence>
<proteinExistence type="predicted"/>
<evidence type="ECO:0000256" key="1">
    <source>
        <dbReference type="SAM" id="MobiDB-lite"/>
    </source>
</evidence>
<organism evidence="2 3">
    <name type="scientific">Candida tropicalis (strain ATCC MYA-3404 / T1)</name>
    <name type="common">Yeast</name>
    <dbReference type="NCBI Taxonomy" id="294747"/>
    <lineage>
        <taxon>Eukaryota</taxon>
        <taxon>Fungi</taxon>
        <taxon>Dikarya</taxon>
        <taxon>Ascomycota</taxon>
        <taxon>Saccharomycotina</taxon>
        <taxon>Pichiomycetes</taxon>
        <taxon>Debaryomycetaceae</taxon>
        <taxon>Candida/Lodderomyces clade</taxon>
        <taxon>Candida</taxon>
    </lineage>
</organism>
<dbReference type="Pfam" id="PF17104">
    <property type="entry name" value="YBL010C_LAA2"/>
    <property type="match status" value="1"/>
</dbReference>
<dbReference type="eggNOG" id="ENOG502RZVD">
    <property type="taxonomic scope" value="Eukaryota"/>
</dbReference>
<dbReference type="GeneID" id="8301006"/>